<keyword evidence="1" id="KW-0812">Transmembrane</keyword>
<accession>K7ZCJ6</accession>
<organism evidence="2 3">
    <name type="scientific">Candidatus Endolissoclinum faulkneri L2</name>
    <dbReference type="NCBI Taxonomy" id="1193729"/>
    <lineage>
        <taxon>Bacteria</taxon>
        <taxon>Pseudomonadati</taxon>
        <taxon>Pseudomonadota</taxon>
        <taxon>Alphaproteobacteria</taxon>
        <taxon>Rhodospirillales</taxon>
        <taxon>Rhodospirillaceae</taxon>
        <taxon>Candidatus Endolissoclinum</taxon>
    </lineage>
</organism>
<dbReference type="AlphaFoldDB" id="K7ZCJ6"/>
<proteinExistence type="predicted"/>
<evidence type="ECO:0000256" key="1">
    <source>
        <dbReference type="SAM" id="Phobius"/>
    </source>
</evidence>
<reference evidence="2 3" key="1">
    <citation type="journal article" date="2012" name="Proc. Natl. Acad. Sci. U.S.A.">
        <title>Genome streamlining and chemical defense in a coral reef symbiosis.</title>
        <authorList>
            <person name="Kwan J.C."/>
            <person name="Donia M.S."/>
            <person name="Han A.W."/>
            <person name="Hirose E."/>
            <person name="Haygood M.G."/>
            <person name="Schmidt E.W."/>
        </authorList>
    </citation>
    <scope>NUCLEOTIDE SEQUENCE [LARGE SCALE GENOMIC DNA]</scope>
    <source>
        <strain evidence="2 3">L2</strain>
    </source>
</reference>
<dbReference type="KEGG" id="thal:A1OE_453"/>
<name>K7ZCJ6_9PROT</name>
<evidence type="ECO:0000313" key="2">
    <source>
        <dbReference type="EMBL" id="AFX98646.1"/>
    </source>
</evidence>
<keyword evidence="3" id="KW-1185">Reference proteome</keyword>
<feature type="transmembrane region" description="Helical" evidence="1">
    <location>
        <begin position="18"/>
        <end position="37"/>
    </location>
</feature>
<protein>
    <submittedName>
        <fullName evidence="2">Uncharacterized protein</fullName>
    </submittedName>
</protein>
<keyword evidence="1" id="KW-0472">Membrane</keyword>
<gene>
    <name evidence="2" type="ORF">A1OE_453</name>
</gene>
<dbReference type="HOGENOM" id="CLU_3286536_0_0_5"/>
<sequence>MGILNQDLKFSLLQKVPYVINLIICKFIYTLFKTYLLKLE</sequence>
<keyword evidence="1" id="KW-1133">Transmembrane helix</keyword>
<dbReference type="EMBL" id="CP003539">
    <property type="protein sequence ID" value="AFX98646.1"/>
    <property type="molecule type" value="Genomic_DNA"/>
</dbReference>
<dbReference type="Proteomes" id="UP000010077">
    <property type="component" value="Chromosome"/>
</dbReference>
<evidence type="ECO:0000313" key="3">
    <source>
        <dbReference type="Proteomes" id="UP000010077"/>
    </source>
</evidence>